<protein>
    <submittedName>
        <fullName evidence="1">Uncharacterized protein</fullName>
    </submittedName>
</protein>
<reference evidence="1 2" key="1">
    <citation type="submission" date="2023-08" db="EMBL/GenBank/DDBJ databases">
        <title>A Necator americanus chromosomal reference genome.</title>
        <authorList>
            <person name="Ilik V."/>
            <person name="Petrzelkova K.J."/>
            <person name="Pardy F."/>
            <person name="Fuh T."/>
            <person name="Niatou-Singa F.S."/>
            <person name="Gouil Q."/>
            <person name="Baker L."/>
            <person name="Ritchie M.E."/>
            <person name="Jex A.R."/>
            <person name="Gazzola D."/>
            <person name="Li H."/>
            <person name="Toshio Fujiwara R."/>
            <person name="Zhan B."/>
            <person name="Aroian R.V."/>
            <person name="Pafco B."/>
            <person name="Schwarz E.M."/>
        </authorList>
    </citation>
    <scope>NUCLEOTIDE SEQUENCE [LARGE SCALE GENOMIC DNA]</scope>
    <source>
        <strain evidence="1 2">Aroian</strain>
        <tissue evidence="1">Whole animal</tissue>
    </source>
</reference>
<comment type="caution">
    <text evidence="1">The sequence shown here is derived from an EMBL/GenBank/DDBJ whole genome shotgun (WGS) entry which is preliminary data.</text>
</comment>
<gene>
    <name evidence="1" type="primary">Necator_chrIII.g9088</name>
    <name evidence="1" type="ORF">RB195_008323</name>
</gene>
<dbReference type="Proteomes" id="UP001303046">
    <property type="component" value="Unassembled WGS sequence"/>
</dbReference>
<name>A0ABR1CQ06_NECAM</name>
<accession>A0ABR1CQ06</accession>
<evidence type="ECO:0000313" key="2">
    <source>
        <dbReference type="Proteomes" id="UP001303046"/>
    </source>
</evidence>
<sequence>MKIEILEGTVWDVKTSTTIKIQKINKKKMNVESSLDESTQNLVLGEWKLFTVDVLLLENEQLLHRFLELHTMARKG</sequence>
<organism evidence="1 2">
    <name type="scientific">Necator americanus</name>
    <name type="common">Human hookworm</name>
    <dbReference type="NCBI Taxonomy" id="51031"/>
    <lineage>
        <taxon>Eukaryota</taxon>
        <taxon>Metazoa</taxon>
        <taxon>Ecdysozoa</taxon>
        <taxon>Nematoda</taxon>
        <taxon>Chromadorea</taxon>
        <taxon>Rhabditida</taxon>
        <taxon>Rhabditina</taxon>
        <taxon>Rhabditomorpha</taxon>
        <taxon>Strongyloidea</taxon>
        <taxon>Ancylostomatidae</taxon>
        <taxon>Bunostominae</taxon>
        <taxon>Necator</taxon>
    </lineage>
</organism>
<evidence type="ECO:0000313" key="1">
    <source>
        <dbReference type="EMBL" id="KAK6739758.1"/>
    </source>
</evidence>
<keyword evidence="2" id="KW-1185">Reference proteome</keyword>
<dbReference type="EMBL" id="JAVFWL010000003">
    <property type="protein sequence ID" value="KAK6739758.1"/>
    <property type="molecule type" value="Genomic_DNA"/>
</dbReference>
<proteinExistence type="predicted"/>